<reference evidence="5" key="1">
    <citation type="journal article" date="2019" name="Int. J. Syst. Evol. Microbiol.">
        <title>The Global Catalogue of Microorganisms (GCM) 10K type strain sequencing project: providing services to taxonomists for standard genome sequencing and annotation.</title>
        <authorList>
            <consortium name="The Broad Institute Genomics Platform"/>
            <consortium name="The Broad Institute Genome Sequencing Center for Infectious Disease"/>
            <person name="Wu L."/>
            <person name="Ma J."/>
        </authorList>
    </citation>
    <scope>NUCLEOTIDE SEQUENCE [LARGE SCALE GENOMIC DNA]</scope>
    <source>
        <strain evidence="5">KCTC 22228</strain>
    </source>
</reference>
<dbReference type="SUPFAM" id="SSF53955">
    <property type="entry name" value="Lysozyme-like"/>
    <property type="match status" value="1"/>
</dbReference>
<dbReference type="RefSeq" id="WP_189465139.1">
    <property type="nucleotide sequence ID" value="NZ_BMXS01000001.1"/>
</dbReference>
<dbReference type="PANTHER" id="PTHR37423">
    <property type="entry name" value="SOLUBLE LYTIC MUREIN TRANSGLYCOSYLASE-RELATED"/>
    <property type="match status" value="1"/>
</dbReference>
<dbReference type="InterPro" id="IPR018392">
    <property type="entry name" value="LysM"/>
</dbReference>
<name>A0ABQ2YC67_9GAMM</name>
<dbReference type="InterPro" id="IPR006311">
    <property type="entry name" value="TAT_signal"/>
</dbReference>
<evidence type="ECO:0000259" key="3">
    <source>
        <dbReference type="PROSITE" id="PS51782"/>
    </source>
</evidence>
<comment type="caution">
    <text evidence="4">The sequence shown here is derived from an EMBL/GenBank/DDBJ whole genome shotgun (WGS) entry which is preliminary data.</text>
</comment>
<dbReference type="InterPro" id="IPR000189">
    <property type="entry name" value="Transglyc_AS"/>
</dbReference>
<dbReference type="InterPro" id="IPR008258">
    <property type="entry name" value="Transglycosylase_SLT_dom_1"/>
</dbReference>
<evidence type="ECO:0000313" key="5">
    <source>
        <dbReference type="Proteomes" id="UP000653056"/>
    </source>
</evidence>
<gene>
    <name evidence="4" type="ORF">GCM10007160_02200</name>
</gene>
<dbReference type="Gene3D" id="1.10.530.10">
    <property type="match status" value="1"/>
</dbReference>
<evidence type="ECO:0000256" key="1">
    <source>
        <dbReference type="ARBA" id="ARBA00007734"/>
    </source>
</evidence>
<dbReference type="InterPro" id="IPR023346">
    <property type="entry name" value="Lysozyme-like_dom_sf"/>
</dbReference>
<dbReference type="SMART" id="SM00257">
    <property type="entry name" value="LysM"/>
    <property type="match status" value="1"/>
</dbReference>
<dbReference type="SUPFAM" id="SSF54106">
    <property type="entry name" value="LysM domain"/>
    <property type="match status" value="1"/>
</dbReference>
<dbReference type="PROSITE" id="PS51318">
    <property type="entry name" value="TAT"/>
    <property type="match status" value="1"/>
</dbReference>
<dbReference type="Pfam" id="PF01476">
    <property type="entry name" value="LysM"/>
    <property type="match status" value="1"/>
</dbReference>
<sequence length="393" mass="43186">MTHRTSRRQVVGLAGILLLAMAGLVAAAQGHPGTTNYLPRTTTPPSSFWEALVLEPALPESAWARLRSSFQWQTDIHRPRVQEWIERYRSSPENIIEIAERASPWLRWITRQLEARDLPGEIALLPFVESAFDPEARSSQGASGLWQFMPGTADALGLPRTRGYDGRLDVVASTHAALDYLEHQAEHWYKGDLELALAAYNAGAGTVNKARQAAASRGEPNDYWHLRLPGETMHYLPKLLAISAIIADPQRYDIALPEIADTPVFAKVELDEALNLDLAADLAGTTREALEELNPGLLNGTLSPSYSNVLLVPVESRETLVANLESQPPSESFTRGDTYVVQRGDNLSTIAARHGITLAMIRDYNGLEGDLIHEGQTLLIPRSSFARAQASTS</sequence>
<feature type="signal peptide" evidence="2">
    <location>
        <begin position="1"/>
        <end position="27"/>
    </location>
</feature>
<dbReference type="CDD" id="cd00118">
    <property type="entry name" value="LysM"/>
    <property type="match status" value="1"/>
</dbReference>
<accession>A0ABQ2YC67</accession>
<keyword evidence="5" id="KW-1185">Reference proteome</keyword>
<dbReference type="InterPro" id="IPR036779">
    <property type="entry name" value="LysM_dom_sf"/>
</dbReference>
<evidence type="ECO:0000256" key="2">
    <source>
        <dbReference type="SAM" id="SignalP"/>
    </source>
</evidence>
<keyword evidence="2" id="KW-0732">Signal</keyword>
<dbReference type="Gene3D" id="3.10.350.10">
    <property type="entry name" value="LysM domain"/>
    <property type="match status" value="1"/>
</dbReference>
<comment type="similarity">
    <text evidence="1">Belongs to the transglycosylase Slt family.</text>
</comment>
<protein>
    <recommendedName>
        <fullName evidence="3">LysM domain-containing protein</fullName>
    </recommendedName>
</protein>
<evidence type="ECO:0000313" key="4">
    <source>
        <dbReference type="EMBL" id="GGX78491.1"/>
    </source>
</evidence>
<dbReference type="Pfam" id="PF01464">
    <property type="entry name" value="SLT"/>
    <property type="match status" value="1"/>
</dbReference>
<dbReference type="EMBL" id="BMXS01000001">
    <property type="protein sequence ID" value="GGX78491.1"/>
    <property type="molecule type" value="Genomic_DNA"/>
</dbReference>
<feature type="domain" description="LysM" evidence="3">
    <location>
        <begin position="337"/>
        <end position="380"/>
    </location>
</feature>
<dbReference type="PANTHER" id="PTHR37423:SF2">
    <property type="entry name" value="MEMBRANE-BOUND LYTIC MUREIN TRANSGLYCOSYLASE C"/>
    <property type="match status" value="1"/>
</dbReference>
<dbReference type="CDD" id="cd16894">
    <property type="entry name" value="MltD-like"/>
    <property type="match status" value="1"/>
</dbReference>
<dbReference type="PROSITE" id="PS00922">
    <property type="entry name" value="TRANSGLYCOSYLASE"/>
    <property type="match status" value="1"/>
</dbReference>
<organism evidence="4 5">
    <name type="scientific">Litchfieldella qijiaojingensis</name>
    <dbReference type="NCBI Taxonomy" id="980347"/>
    <lineage>
        <taxon>Bacteria</taxon>
        <taxon>Pseudomonadati</taxon>
        <taxon>Pseudomonadota</taxon>
        <taxon>Gammaproteobacteria</taxon>
        <taxon>Oceanospirillales</taxon>
        <taxon>Halomonadaceae</taxon>
        <taxon>Litchfieldella</taxon>
    </lineage>
</organism>
<dbReference type="Proteomes" id="UP000653056">
    <property type="component" value="Unassembled WGS sequence"/>
</dbReference>
<dbReference type="PROSITE" id="PS51782">
    <property type="entry name" value="LYSM"/>
    <property type="match status" value="1"/>
</dbReference>
<proteinExistence type="inferred from homology"/>
<feature type="chain" id="PRO_5046181537" description="LysM domain-containing protein" evidence="2">
    <location>
        <begin position="28"/>
        <end position="393"/>
    </location>
</feature>